<reference evidence="1" key="2">
    <citation type="submission" date="2020-09" db="EMBL/GenBank/DDBJ databases">
        <authorList>
            <person name="Sun Q."/>
            <person name="Zhou Y."/>
        </authorList>
    </citation>
    <scope>NUCLEOTIDE SEQUENCE</scope>
    <source>
        <strain evidence="1">CGMCC 1.15758</strain>
    </source>
</reference>
<accession>A0A8J2Z339</accession>
<keyword evidence="2" id="KW-1185">Reference proteome</keyword>
<dbReference type="RefSeq" id="WP_117002131.1">
    <property type="nucleotide sequence ID" value="NZ_BMJS01000005.1"/>
</dbReference>
<comment type="caution">
    <text evidence="1">The sequence shown here is derived from an EMBL/GenBank/DDBJ whole genome shotgun (WGS) entry which is preliminary data.</text>
</comment>
<name>A0A8J2Z339_9GAMM</name>
<protein>
    <submittedName>
        <fullName evidence="1">Uncharacterized protein</fullName>
    </submittedName>
</protein>
<reference evidence="1" key="1">
    <citation type="journal article" date="2014" name="Int. J. Syst. Evol. Microbiol.">
        <title>Complete genome sequence of Corynebacterium casei LMG S-19264T (=DSM 44701T), isolated from a smear-ripened cheese.</title>
        <authorList>
            <consortium name="US DOE Joint Genome Institute (JGI-PGF)"/>
            <person name="Walter F."/>
            <person name="Albersmeier A."/>
            <person name="Kalinowski J."/>
            <person name="Ruckert C."/>
        </authorList>
    </citation>
    <scope>NUCLEOTIDE SEQUENCE</scope>
    <source>
        <strain evidence="1">CGMCC 1.15758</strain>
    </source>
</reference>
<dbReference type="EMBL" id="BMJS01000005">
    <property type="protein sequence ID" value="GGF92998.1"/>
    <property type="molecule type" value="Genomic_DNA"/>
</dbReference>
<dbReference type="Proteomes" id="UP000636949">
    <property type="component" value="Unassembled WGS sequence"/>
</dbReference>
<dbReference type="AlphaFoldDB" id="A0A8J2Z339"/>
<organism evidence="1 2">
    <name type="scientific">Cysteiniphilum litorale</name>
    <dbReference type="NCBI Taxonomy" id="2056700"/>
    <lineage>
        <taxon>Bacteria</taxon>
        <taxon>Pseudomonadati</taxon>
        <taxon>Pseudomonadota</taxon>
        <taxon>Gammaproteobacteria</taxon>
        <taxon>Thiotrichales</taxon>
        <taxon>Fastidiosibacteraceae</taxon>
        <taxon>Cysteiniphilum</taxon>
    </lineage>
</organism>
<sequence>MKYDAIKTSQLLSDALLFKENKDGERFNIAKACSHMGISRKRFYDLLNGKSHEPTISVLAKVIQYFKEEGYLLSYTDFLELDEKQEEHIVIPINVLNIDGDTLHIQMCRVKANSSIDHLIAYRIEDSPYNVLSKDEIVIVNPNYKDSGNYLACSKGKFHIVTKSDNNYIDIFTKERIVCTQSSIKGGVVDVVFG</sequence>
<proteinExistence type="predicted"/>
<evidence type="ECO:0000313" key="1">
    <source>
        <dbReference type="EMBL" id="GGF92998.1"/>
    </source>
</evidence>
<gene>
    <name evidence="1" type="ORF">GCM10010995_07680</name>
</gene>
<evidence type="ECO:0000313" key="2">
    <source>
        <dbReference type="Proteomes" id="UP000636949"/>
    </source>
</evidence>